<organism evidence="1">
    <name type="scientific">marine sediment metagenome</name>
    <dbReference type="NCBI Taxonomy" id="412755"/>
    <lineage>
        <taxon>unclassified sequences</taxon>
        <taxon>metagenomes</taxon>
        <taxon>ecological metagenomes</taxon>
    </lineage>
</organism>
<gene>
    <name evidence="1" type="ORF">S03H2_14317</name>
</gene>
<reference evidence="1" key="1">
    <citation type="journal article" date="2014" name="Front. Microbiol.">
        <title>High frequency of phylogenetically diverse reductive dehalogenase-homologous genes in deep subseafloor sedimentary metagenomes.</title>
        <authorList>
            <person name="Kawai M."/>
            <person name="Futagami T."/>
            <person name="Toyoda A."/>
            <person name="Takaki Y."/>
            <person name="Nishi S."/>
            <person name="Hori S."/>
            <person name="Arai W."/>
            <person name="Tsubouchi T."/>
            <person name="Morono Y."/>
            <person name="Uchiyama I."/>
            <person name="Ito T."/>
            <person name="Fujiyama A."/>
            <person name="Inagaki F."/>
            <person name="Takami H."/>
        </authorList>
    </citation>
    <scope>NUCLEOTIDE SEQUENCE</scope>
    <source>
        <strain evidence="1">Expedition CK06-06</strain>
    </source>
</reference>
<dbReference type="AlphaFoldDB" id="X1GEX0"/>
<proteinExistence type="predicted"/>
<protein>
    <submittedName>
        <fullName evidence="1">Uncharacterized protein</fullName>
    </submittedName>
</protein>
<dbReference type="EMBL" id="BARU01007265">
    <property type="protein sequence ID" value="GAH43370.1"/>
    <property type="molecule type" value="Genomic_DNA"/>
</dbReference>
<sequence length="143" mass="16901">MNNKEFYQFFVFLDHRTNLFKSIGSFGIQAQDDIKPYTKNKPILTPDGRKFLDSCRYASKLFEKIIDSMQKRILLEEYDELQKNIQQGSWKDACIKIGGILEYLLTKWLEEKNITPSQIISTKKKIEWKDVSFHKMIDTLTLP</sequence>
<accession>X1GEX0</accession>
<comment type="caution">
    <text evidence="1">The sequence shown here is derived from an EMBL/GenBank/DDBJ whole genome shotgun (WGS) entry which is preliminary data.</text>
</comment>
<name>X1GEX0_9ZZZZ</name>
<evidence type="ECO:0000313" key="1">
    <source>
        <dbReference type="EMBL" id="GAH43370.1"/>
    </source>
</evidence>